<dbReference type="SUPFAM" id="SSF53756">
    <property type="entry name" value="UDP-Glycosyltransferase/glycogen phosphorylase"/>
    <property type="match status" value="1"/>
</dbReference>
<comment type="caution">
    <text evidence="4">The sequence shown here is derived from an EMBL/GenBank/DDBJ whole genome shotgun (WGS) entry which is preliminary data.</text>
</comment>
<evidence type="ECO:0000256" key="1">
    <source>
        <dbReference type="ARBA" id="ARBA00022679"/>
    </source>
</evidence>
<feature type="domain" description="Glycosyltransferase subfamily 4-like N-terminal" evidence="3">
    <location>
        <begin position="46"/>
        <end position="193"/>
    </location>
</feature>
<dbReference type="GO" id="GO:0016757">
    <property type="term" value="F:glycosyltransferase activity"/>
    <property type="evidence" value="ECO:0007669"/>
    <property type="project" value="InterPro"/>
</dbReference>
<evidence type="ECO:0000259" key="3">
    <source>
        <dbReference type="Pfam" id="PF13439"/>
    </source>
</evidence>
<proteinExistence type="predicted"/>
<dbReference type="InterPro" id="IPR028098">
    <property type="entry name" value="Glyco_trans_4-like_N"/>
</dbReference>
<dbReference type="Gene3D" id="3.40.50.2000">
    <property type="entry name" value="Glycogen Phosphorylase B"/>
    <property type="match status" value="2"/>
</dbReference>
<evidence type="ECO:0000313" key="4">
    <source>
        <dbReference type="EMBL" id="TMI76708.1"/>
    </source>
</evidence>
<dbReference type="Pfam" id="PF13439">
    <property type="entry name" value="Glyco_transf_4"/>
    <property type="match status" value="1"/>
</dbReference>
<feature type="domain" description="Glycosyl transferase family 1" evidence="2">
    <location>
        <begin position="220"/>
        <end position="374"/>
    </location>
</feature>
<dbReference type="InterPro" id="IPR001296">
    <property type="entry name" value="Glyco_trans_1"/>
</dbReference>
<gene>
    <name evidence="4" type="ORF">E6H05_02885</name>
</gene>
<dbReference type="CDD" id="cd03809">
    <property type="entry name" value="GT4_MtfB-like"/>
    <property type="match status" value="1"/>
</dbReference>
<keyword evidence="1 4" id="KW-0808">Transferase</keyword>
<dbReference type="EMBL" id="VBAP01000013">
    <property type="protein sequence ID" value="TMI76708.1"/>
    <property type="molecule type" value="Genomic_DNA"/>
</dbReference>
<dbReference type="PANTHER" id="PTHR46401:SF2">
    <property type="entry name" value="GLYCOSYLTRANSFERASE WBBK-RELATED"/>
    <property type="match status" value="1"/>
</dbReference>
<dbReference type="PANTHER" id="PTHR46401">
    <property type="entry name" value="GLYCOSYLTRANSFERASE WBBK-RELATED"/>
    <property type="match status" value="1"/>
</dbReference>
<reference evidence="4 5" key="1">
    <citation type="journal article" date="2019" name="Nat. Microbiol.">
        <title>Mediterranean grassland soil C-N compound turnover is dependent on rainfall and depth, and is mediated by genomically divergent microorganisms.</title>
        <authorList>
            <person name="Diamond S."/>
            <person name="Andeer P.F."/>
            <person name="Li Z."/>
            <person name="Crits-Christoph A."/>
            <person name="Burstein D."/>
            <person name="Anantharaman K."/>
            <person name="Lane K.R."/>
            <person name="Thomas B.C."/>
            <person name="Pan C."/>
            <person name="Northen T.R."/>
            <person name="Banfield J.F."/>
        </authorList>
    </citation>
    <scope>NUCLEOTIDE SEQUENCE [LARGE SCALE GENOMIC DNA]</scope>
    <source>
        <strain evidence="4">NP_8</strain>
    </source>
</reference>
<protein>
    <submittedName>
        <fullName evidence="4">Glycosyltransferase family 4 protein</fullName>
    </submittedName>
</protein>
<name>A0A537IZI3_9BACT</name>
<dbReference type="Proteomes" id="UP000318834">
    <property type="component" value="Unassembled WGS sequence"/>
</dbReference>
<accession>A0A537IZI3</accession>
<sequence length="396" mass="44267">MSESSSAPWREGITPPRLRTSPTRYRLCHSMRIGIDVHVLNGPAQGTATVWLNLVAHLPPTHEYWLYSFDPTETARLFPGPRFVHRRIPIRQPHVRIQLLYPWLSRRDRCDVFHVNYYGPVVGVRGLVVTIHDVIYLDFPQYAPSTGRRAMAVFGRASARAARRITTVSEYSKGRIMERFGVPADRISVVPNALGPRWTAPDPRAIAAAWTRLAPRVPHRFALSVGRLDPRKNFPLAARVTRELRRLNLVDGLVVVGREDFGAAAIRREWRADGTADLVVHLADLTVPELQALYAHARCLLALSLAEGFGMPVLEAMAMGTPVVASNRTAIPEVCGDAALLVDPTDEDAVVSTARTVLEDGAVRERLVDRGRQRVERYTGDRAAQQMLDVYRRAMS</sequence>
<dbReference type="GO" id="GO:0009103">
    <property type="term" value="P:lipopolysaccharide biosynthetic process"/>
    <property type="evidence" value="ECO:0007669"/>
    <property type="project" value="TreeGrafter"/>
</dbReference>
<dbReference type="AlphaFoldDB" id="A0A537IZI3"/>
<organism evidence="4 5">
    <name type="scientific">Candidatus Segetimicrobium genomatis</name>
    <dbReference type="NCBI Taxonomy" id="2569760"/>
    <lineage>
        <taxon>Bacteria</taxon>
        <taxon>Bacillati</taxon>
        <taxon>Candidatus Sysuimicrobiota</taxon>
        <taxon>Candidatus Sysuimicrobiia</taxon>
        <taxon>Candidatus Sysuimicrobiales</taxon>
        <taxon>Candidatus Segetimicrobiaceae</taxon>
        <taxon>Candidatus Segetimicrobium</taxon>
    </lineage>
</organism>
<evidence type="ECO:0000313" key="5">
    <source>
        <dbReference type="Proteomes" id="UP000318834"/>
    </source>
</evidence>
<dbReference type="Pfam" id="PF00534">
    <property type="entry name" value="Glycos_transf_1"/>
    <property type="match status" value="1"/>
</dbReference>
<evidence type="ECO:0000259" key="2">
    <source>
        <dbReference type="Pfam" id="PF00534"/>
    </source>
</evidence>